<evidence type="ECO:0000256" key="7">
    <source>
        <dbReference type="ARBA" id="ARBA00023214"/>
    </source>
</evidence>
<feature type="transmembrane region" description="Helical" evidence="9">
    <location>
        <begin position="538"/>
        <end position="556"/>
    </location>
</feature>
<dbReference type="RefSeq" id="XP_013245188.1">
    <property type="nucleotide sequence ID" value="XM_013389734.1"/>
</dbReference>
<evidence type="ECO:0000256" key="2">
    <source>
        <dbReference type="ARBA" id="ARBA00022448"/>
    </source>
</evidence>
<feature type="transmembrane region" description="Helical" evidence="9">
    <location>
        <begin position="833"/>
        <end position="857"/>
    </location>
</feature>
<feature type="compositionally biased region" description="Polar residues" evidence="8">
    <location>
        <begin position="68"/>
        <end position="77"/>
    </location>
</feature>
<feature type="transmembrane region" description="Helical" evidence="9">
    <location>
        <begin position="766"/>
        <end position="785"/>
    </location>
</feature>
<dbReference type="GO" id="GO:0005769">
    <property type="term" value="C:early endosome"/>
    <property type="evidence" value="ECO:0007669"/>
    <property type="project" value="TreeGrafter"/>
</dbReference>
<dbReference type="InParanoid" id="A0A066WF27"/>
<keyword evidence="4 9" id="KW-1133">Transmembrane helix</keyword>
<name>A0A066WF27_TILAU</name>
<dbReference type="Pfam" id="PF00654">
    <property type="entry name" value="Voltage_CLC"/>
    <property type="match status" value="1"/>
</dbReference>
<evidence type="ECO:0000256" key="8">
    <source>
        <dbReference type="SAM" id="MobiDB-lite"/>
    </source>
</evidence>
<evidence type="ECO:0000256" key="9">
    <source>
        <dbReference type="SAM" id="Phobius"/>
    </source>
</evidence>
<feature type="compositionally biased region" description="Polar residues" evidence="8">
    <location>
        <begin position="46"/>
        <end position="58"/>
    </location>
</feature>
<feature type="transmembrane region" description="Helical" evidence="9">
    <location>
        <begin position="373"/>
        <end position="393"/>
    </location>
</feature>
<accession>A0A066WF27</accession>
<comment type="caution">
    <text evidence="10">The sequence shown here is derived from an EMBL/GenBank/DDBJ whole genome shotgun (WGS) entry which is preliminary data.</text>
</comment>
<sequence>MTEHAWNVETDASVQVNVNAEETRGRSVSRNEENGTHGDHAEQEVTETSALLGSNHVESASRHRLNRSRSYMEQTESIGRSLLRSSGRPLSFLGERISQQLSPARPSFPSSISAWPQPRQRSHRSASAYDEQTFQDDLVARDIGNGVRVWYESYTTIDWIHDAIKESSRLRRLREFKGIRGAARNAWDRFQGWLVVSIIGVLTAFIAGGVVQSEAVLFDFKEGYCERDWRLAKRFCCPYANHPDYDKGSVALAAAGAPGLQTPRWSYKSAFAGTRINPSGSGMASLMSNGIGTGFGGSMLAGWAGPVAGSPAWKKVAVGAGAGAVNASRSAATTMLGALRIDPSSENESCPGWVTWSHAFKIDGKEGWIFEHGIYLVIAILWATIASLLTIYLTSSELYLAPKSPAVDASKPSTRSGTHGAQGDHARDDTGNGHSAAAYSINGYGAIDDAPARDLADVGNTTALPPKLLSQIAQEQRAAGALPPRKVLYFGSGSGISEIKVILSGFVIHGYLGFWTLFTKAVGLTLSVASGLSLGKEGPFVHMASCVGNIVCRMFDKFHKNEGKRREMLSCACAAGVAVAFGAPVGGVLFSLEEVSSYFPAKVMFRSFFCAMVAAATLRAIDPFGTGKIVLFQVTYDKDWHSHELVFFVLIGIFGGLYGAVFTKLNMMWTKNVRAKSWMARRPVLEIVLITIITLIASFFNGYMKMGGAELIADLFSECHEHESLDGLCVATPSQIRPLIGSLAYAMVAKGLLTVITFGIKLPAGIFIPTLAVGAAFGRIVGLLLQYTQWTQPDLPFFDFCSSTDSACIVPGVYAMIGAAAALSGVTRTTVSLVVIMFELTGTLTYSIPVMLSILIARTIADALEHKGIYDLVIDFSGLPYLDAKAEYIWSNVSVSDAMDTNVEVIRLDQDNTVSTLERKLARLALGLGYTDGGFPIVIPKAGGKLKMVGYIAAPELEHALQKLHQEAAGLDAETVECTFNNLAYLNVRQSDAVSPGGEGADADGEVGRMRDSMVFSPTFVQDPNDLSRFVDKAPISVQTHSPLELVHQYFTKLGVRYLVVNDDQGSYKGVIFKKRYLKFLEEVQAQAH</sequence>
<feature type="transmembrane region" description="Helical" evidence="9">
    <location>
        <begin position="683"/>
        <end position="703"/>
    </location>
</feature>
<dbReference type="GO" id="GO:0005247">
    <property type="term" value="F:voltage-gated chloride channel activity"/>
    <property type="evidence" value="ECO:0007669"/>
    <property type="project" value="TreeGrafter"/>
</dbReference>
<dbReference type="PRINTS" id="PR00762">
    <property type="entry name" value="CLCHANNEL"/>
</dbReference>
<dbReference type="GeneID" id="25267008"/>
<organism evidence="10 11">
    <name type="scientific">Tilletiaria anomala (strain ATCC 24038 / CBS 436.72 / UBC 951)</name>
    <dbReference type="NCBI Taxonomy" id="1037660"/>
    <lineage>
        <taxon>Eukaryota</taxon>
        <taxon>Fungi</taxon>
        <taxon>Dikarya</taxon>
        <taxon>Basidiomycota</taxon>
        <taxon>Ustilaginomycotina</taxon>
        <taxon>Exobasidiomycetes</taxon>
        <taxon>Georgefischeriales</taxon>
        <taxon>Tilletiariaceae</taxon>
        <taxon>Tilletiaria</taxon>
    </lineage>
</organism>
<keyword evidence="11" id="KW-1185">Reference proteome</keyword>
<feature type="transmembrane region" description="Helical" evidence="9">
    <location>
        <begin position="568"/>
        <end position="592"/>
    </location>
</feature>
<dbReference type="OrthoDB" id="431497at2759"/>
<dbReference type="SUPFAM" id="SSF81340">
    <property type="entry name" value="Clc chloride channel"/>
    <property type="match status" value="1"/>
</dbReference>
<evidence type="ECO:0000313" key="10">
    <source>
        <dbReference type="EMBL" id="KDN52336.1"/>
    </source>
</evidence>
<evidence type="ECO:0000256" key="4">
    <source>
        <dbReference type="ARBA" id="ARBA00022989"/>
    </source>
</evidence>
<keyword evidence="6 9" id="KW-0472">Membrane</keyword>
<dbReference type="AlphaFoldDB" id="A0A066WF27"/>
<dbReference type="InterPro" id="IPR001807">
    <property type="entry name" value="ClC"/>
</dbReference>
<dbReference type="PANTHER" id="PTHR45711">
    <property type="entry name" value="CHLORIDE CHANNEL PROTEIN"/>
    <property type="match status" value="1"/>
</dbReference>
<dbReference type="CDD" id="cd03684">
    <property type="entry name" value="ClC_3_like"/>
    <property type="match status" value="1"/>
</dbReference>
<evidence type="ECO:0000313" key="11">
    <source>
        <dbReference type="Proteomes" id="UP000027361"/>
    </source>
</evidence>
<keyword evidence="5" id="KW-0406">Ion transport</keyword>
<comment type="subcellular location">
    <subcellularLocation>
        <location evidence="1">Membrane</location>
        <topology evidence="1">Multi-pass membrane protein</topology>
    </subcellularLocation>
</comment>
<feature type="region of interest" description="Disordered" evidence="8">
    <location>
        <begin position="18"/>
        <end position="77"/>
    </location>
</feature>
<proteinExistence type="predicted"/>
<evidence type="ECO:0000256" key="6">
    <source>
        <dbReference type="ARBA" id="ARBA00023136"/>
    </source>
</evidence>
<keyword evidence="7" id="KW-0868">Chloride</keyword>
<feature type="transmembrane region" description="Helical" evidence="9">
    <location>
        <begin position="806"/>
        <end position="827"/>
    </location>
</feature>
<feature type="transmembrane region" description="Helical" evidence="9">
    <location>
        <begin position="190"/>
        <end position="211"/>
    </location>
</feature>
<dbReference type="GO" id="GO:0005886">
    <property type="term" value="C:plasma membrane"/>
    <property type="evidence" value="ECO:0007669"/>
    <property type="project" value="TreeGrafter"/>
</dbReference>
<reference evidence="10 11" key="1">
    <citation type="submission" date="2014-05" db="EMBL/GenBank/DDBJ databases">
        <title>Draft genome sequence of a rare smut relative, Tilletiaria anomala UBC 951.</title>
        <authorList>
            <consortium name="DOE Joint Genome Institute"/>
            <person name="Toome M."/>
            <person name="Kuo A."/>
            <person name="Henrissat B."/>
            <person name="Lipzen A."/>
            <person name="Tritt A."/>
            <person name="Yoshinaga Y."/>
            <person name="Zane M."/>
            <person name="Barry K."/>
            <person name="Grigoriev I.V."/>
            <person name="Spatafora J.W."/>
            <person name="Aimea M.C."/>
        </authorList>
    </citation>
    <scope>NUCLEOTIDE SEQUENCE [LARGE SCALE GENOMIC DNA]</scope>
    <source>
        <strain evidence="10 11">UBC 951</strain>
    </source>
</reference>
<evidence type="ECO:0000256" key="1">
    <source>
        <dbReference type="ARBA" id="ARBA00004141"/>
    </source>
</evidence>
<feature type="transmembrane region" description="Helical" evidence="9">
    <location>
        <begin position="743"/>
        <end position="760"/>
    </location>
</feature>
<feature type="transmembrane region" description="Helical" evidence="9">
    <location>
        <begin position="501"/>
        <end position="518"/>
    </location>
</feature>
<feature type="compositionally biased region" description="Polar residues" evidence="8">
    <location>
        <begin position="101"/>
        <end position="114"/>
    </location>
</feature>
<protein>
    <submittedName>
        <fullName evidence="10">Uncharacterized protein</fullName>
    </submittedName>
</protein>
<dbReference type="STRING" id="1037660.A0A066WF27"/>
<evidence type="ECO:0000256" key="3">
    <source>
        <dbReference type="ARBA" id="ARBA00022692"/>
    </source>
</evidence>
<dbReference type="SUPFAM" id="SSF54631">
    <property type="entry name" value="CBS-domain pair"/>
    <property type="match status" value="1"/>
</dbReference>
<keyword evidence="3 9" id="KW-0812">Transmembrane</keyword>
<keyword evidence="2" id="KW-0813">Transport</keyword>
<feature type="transmembrane region" description="Helical" evidence="9">
    <location>
        <begin position="645"/>
        <end position="663"/>
    </location>
</feature>
<feature type="region of interest" description="Disordered" evidence="8">
    <location>
        <begin position="101"/>
        <end position="128"/>
    </location>
</feature>
<gene>
    <name evidence="10" type="ORF">K437DRAFT_289989</name>
</gene>
<dbReference type="EMBL" id="JMSN01000011">
    <property type="protein sequence ID" value="KDN52336.1"/>
    <property type="molecule type" value="Genomic_DNA"/>
</dbReference>
<dbReference type="Proteomes" id="UP000027361">
    <property type="component" value="Unassembled WGS sequence"/>
</dbReference>
<dbReference type="InterPro" id="IPR046342">
    <property type="entry name" value="CBS_dom_sf"/>
</dbReference>
<dbReference type="HOGENOM" id="CLU_003181_2_0_1"/>
<evidence type="ECO:0000256" key="5">
    <source>
        <dbReference type="ARBA" id="ARBA00023065"/>
    </source>
</evidence>
<dbReference type="Gene3D" id="1.10.3080.10">
    <property type="entry name" value="Clc chloride channel"/>
    <property type="match status" value="1"/>
</dbReference>
<dbReference type="GO" id="GO:0005794">
    <property type="term" value="C:Golgi apparatus"/>
    <property type="evidence" value="ECO:0007669"/>
    <property type="project" value="TreeGrafter"/>
</dbReference>
<dbReference type="OMA" id="TDWVHDT"/>
<feature type="compositionally biased region" description="Basic and acidic residues" evidence="8">
    <location>
        <begin position="422"/>
        <end position="431"/>
    </location>
</feature>
<dbReference type="InterPro" id="IPR014743">
    <property type="entry name" value="Cl-channel_core"/>
</dbReference>
<dbReference type="PANTHER" id="PTHR45711:SF6">
    <property type="entry name" value="CHLORIDE CHANNEL PROTEIN"/>
    <property type="match status" value="1"/>
</dbReference>
<dbReference type="SMR" id="A0A066WF27"/>
<dbReference type="FunFam" id="1.10.3080.10:FF:000013">
    <property type="entry name" value="Voltage-gated chloride channel (ClcA)"/>
    <property type="match status" value="1"/>
</dbReference>
<feature type="region of interest" description="Disordered" evidence="8">
    <location>
        <begin position="405"/>
        <end position="433"/>
    </location>
</feature>
<feature type="compositionally biased region" description="Basic and acidic residues" evidence="8">
    <location>
        <begin position="21"/>
        <end position="43"/>
    </location>
</feature>